<accession>A0A1H5UEM7</accession>
<dbReference type="STRING" id="1120964.GCA_001313265_07592"/>
<evidence type="ECO:0008006" key="3">
    <source>
        <dbReference type="Google" id="ProtNLM"/>
    </source>
</evidence>
<dbReference type="EMBL" id="FNVR01000004">
    <property type="protein sequence ID" value="SEF73450.1"/>
    <property type="molecule type" value="Genomic_DNA"/>
</dbReference>
<protein>
    <recommendedName>
        <fullName evidence="3">Acyl carrier protein</fullName>
    </recommendedName>
</protein>
<evidence type="ECO:0000313" key="1">
    <source>
        <dbReference type="EMBL" id="SEF73450.1"/>
    </source>
</evidence>
<organism evidence="1 2">
    <name type="scientific">Algoriphagus boritolerans DSM 17298 = JCM 18970</name>
    <dbReference type="NCBI Taxonomy" id="1120964"/>
    <lineage>
        <taxon>Bacteria</taxon>
        <taxon>Pseudomonadati</taxon>
        <taxon>Bacteroidota</taxon>
        <taxon>Cytophagia</taxon>
        <taxon>Cytophagales</taxon>
        <taxon>Cyclobacteriaceae</taxon>
        <taxon>Algoriphagus</taxon>
    </lineage>
</organism>
<evidence type="ECO:0000313" key="2">
    <source>
        <dbReference type="Proteomes" id="UP000236736"/>
    </source>
</evidence>
<dbReference type="InterPro" id="IPR036736">
    <property type="entry name" value="ACP-like_sf"/>
</dbReference>
<name>A0A1H5UEM7_9BACT</name>
<gene>
    <name evidence="1" type="ORF">SAMN03080598_01219</name>
</gene>
<keyword evidence="2" id="KW-1185">Reference proteome</keyword>
<dbReference type="Proteomes" id="UP000236736">
    <property type="component" value="Unassembled WGS sequence"/>
</dbReference>
<sequence length="92" mass="10721">MDDTVQTTKEKILETIIGILKKQKRFKDFEITGKTHLDRDLKMNAVEIAKFARGMEVSFGIQITSNTMVFLRDMESLVFYIDTQIFKKITQV</sequence>
<dbReference type="Gene3D" id="1.10.1200.10">
    <property type="entry name" value="ACP-like"/>
    <property type="match status" value="1"/>
</dbReference>
<dbReference type="AlphaFoldDB" id="A0A1H5UEM7"/>
<dbReference type="RefSeq" id="WP_103923883.1">
    <property type="nucleotide sequence ID" value="NZ_FNVR01000004.1"/>
</dbReference>
<reference evidence="2" key="1">
    <citation type="submission" date="2016-10" db="EMBL/GenBank/DDBJ databases">
        <authorList>
            <person name="Varghese N."/>
            <person name="Submissions S."/>
        </authorList>
    </citation>
    <scope>NUCLEOTIDE SEQUENCE [LARGE SCALE GENOMIC DNA]</scope>
    <source>
        <strain evidence="2">DSM 17298</strain>
    </source>
</reference>
<proteinExistence type="predicted"/>